<gene>
    <name evidence="2" type="ORF">ACFFGN_06235</name>
</gene>
<dbReference type="Proteomes" id="UP001589890">
    <property type="component" value="Unassembled WGS sequence"/>
</dbReference>
<feature type="signal peptide" evidence="1">
    <location>
        <begin position="1"/>
        <end position="33"/>
    </location>
</feature>
<evidence type="ECO:0000313" key="2">
    <source>
        <dbReference type="EMBL" id="MFC0623652.1"/>
    </source>
</evidence>
<keyword evidence="3" id="KW-1185">Reference proteome</keyword>
<keyword evidence="1" id="KW-0732">Signal</keyword>
<organism evidence="2 3">
    <name type="scientific">Kribbella deserti</name>
    <dbReference type="NCBI Taxonomy" id="1926257"/>
    <lineage>
        <taxon>Bacteria</taxon>
        <taxon>Bacillati</taxon>
        <taxon>Actinomycetota</taxon>
        <taxon>Actinomycetes</taxon>
        <taxon>Propionibacteriales</taxon>
        <taxon>Kribbellaceae</taxon>
        <taxon>Kribbella</taxon>
    </lineage>
</organism>
<comment type="caution">
    <text evidence="2">The sequence shown here is derived from an EMBL/GenBank/DDBJ whole genome shotgun (WGS) entry which is preliminary data.</text>
</comment>
<name>A0ABV6QG91_9ACTN</name>
<evidence type="ECO:0000256" key="1">
    <source>
        <dbReference type="SAM" id="SignalP"/>
    </source>
</evidence>
<reference evidence="2 3" key="1">
    <citation type="submission" date="2024-09" db="EMBL/GenBank/DDBJ databases">
        <authorList>
            <person name="Sun Q."/>
            <person name="Mori K."/>
        </authorList>
    </citation>
    <scope>NUCLEOTIDE SEQUENCE [LARGE SCALE GENOMIC DNA]</scope>
    <source>
        <strain evidence="2 3">CGMCC 1.15906</strain>
    </source>
</reference>
<feature type="chain" id="PRO_5045061545" evidence="1">
    <location>
        <begin position="34"/>
        <end position="240"/>
    </location>
</feature>
<dbReference type="RefSeq" id="WP_380044353.1">
    <property type="nucleotide sequence ID" value="NZ_JBHLTC010000006.1"/>
</dbReference>
<proteinExistence type="predicted"/>
<protein>
    <submittedName>
        <fullName evidence="2">Uncharacterized protein</fullName>
    </submittedName>
</protein>
<accession>A0ABV6QG91</accession>
<sequence>MRTQNAMRKAMRSAAVAALAAGMVLIGAVPAQAMTTPSADATFGTTKCGSYHYGGSGYTYQFEKNIPISSAGWTRLLANDPYGLKVQDNIWKRISPSLGKVFPLYNFSTQQAVVGPNGDVIYTHTNLNTAMNNATCGSKFWVSGPKNLAGAAALTYGIHAGRMEVVQTRTNGISFKGIEGVMTGAVMNFRVVSGASRTFLNVHVSGPKASSDLQGWLRDFMESQASTEWQNFANNIGAAQ</sequence>
<evidence type="ECO:0000313" key="3">
    <source>
        <dbReference type="Proteomes" id="UP001589890"/>
    </source>
</evidence>
<dbReference type="EMBL" id="JBHLTC010000006">
    <property type="protein sequence ID" value="MFC0623652.1"/>
    <property type="molecule type" value="Genomic_DNA"/>
</dbReference>